<organism evidence="3 4">
    <name type="scientific">Rhodonia placenta</name>
    <dbReference type="NCBI Taxonomy" id="104341"/>
    <lineage>
        <taxon>Eukaryota</taxon>
        <taxon>Fungi</taxon>
        <taxon>Dikarya</taxon>
        <taxon>Basidiomycota</taxon>
        <taxon>Agaricomycotina</taxon>
        <taxon>Agaricomycetes</taxon>
        <taxon>Polyporales</taxon>
        <taxon>Adustoporiaceae</taxon>
        <taxon>Rhodonia</taxon>
    </lineage>
</organism>
<name>A0A8H7PBU4_9APHY</name>
<reference evidence="3" key="1">
    <citation type="submission" date="2020-11" db="EMBL/GenBank/DDBJ databases">
        <authorList>
            <person name="Koelle M."/>
            <person name="Horta M.A.C."/>
            <person name="Nowrousian M."/>
            <person name="Ohm R.A."/>
            <person name="Benz P."/>
            <person name="Pilgard A."/>
        </authorList>
    </citation>
    <scope>NUCLEOTIDE SEQUENCE</scope>
    <source>
        <strain evidence="3">FPRL280</strain>
    </source>
</reference>
<feature type="domain" description="PH" evidence="2">
    <location>
        <begin position="51"/>
        <end position="176"/>
    </location>
</feature>
<feature type="region of interest" description="Disordered" evidence="1">
    <location>
        <begin position="446"/>
        <end position="484"/>
    </location>
</feature>
<evidence type="ECO:0000313" key="3">
    <source>
        <dbReference type="EMBL" id="KAF9821942.1"/>
    </source>
</evidence>
<feature type="compositionally biased region" description="Polar residues" evidence="1">
    <location>
        <begin position="472"/>
        <end position="484"/>
    </location>
</feature>
<sequence length="484" mass="53305">MAGAVDIALENRYPNAPWFALGAAGGAGPLFQSSMGAMPPTMQSGQFHSIKVTKVGLLLRKDDTVEGGRRALNRKWRECCVLLTGSQLLFFRDPTWTAAIQAHIAPSGNRMLSRAALPQPDEYVSVKDAVAVFDKSYIKHRHTLRLVMSDGRHFLLQAPDEKEMNEWISRINYASAFKTAGVRMRAQGMSYRDIELTGIAAADSHLREIRHRATTSISPRVRTWYGGSPEDLQMSSTDLSISPNGLLAPPPSAPARQPSMSSTADSTAYQVESSAKLFKATFDEVKTELAQSRWSSEKSDGQRNGRPRTLSLESAPQSPPGSPMSPLSDSSESSRWSSRSEIIRRKLRDLDARITLAQTQLDSDMRLVRNLAVLTPFQRATRDRVQVAVQGAAKRVMQMRLDLEKLPQEEQAEEWNKTRAAKRVSLVRLPPDLRISVLFGKHGRAASESISEDTATGAPGSPTRGGAGLSPYTRTTETLTMLDM</sequence>
<dbReference type="Proteomes" id="UP000639403">
    <property type="component" value="Unassembled WGS sequence"/>
</dbReference>
<dbReference type="AlphaFoldDB" id="A0A8H7PBU4"/>
<dbReference type="InterPro" id="IPR011993">
    <property type="entry name" value="PH-like_dom_sf"/>
</dbReference>
<dbReference type="InterPro" id="IPR001849">
    <property type="entry name" value="PH_domain"/>
</dbReference>
<evidence type="ECO:0000313" key="4">
    <source>
        <dbReference type="Proteomes" id="UP000639403"/>
    </source>
</evidence>
<reference evidence="3" key="2">
    <citation type="journal article" name="Front. Microbiol.">
        <title>Degradative Capacity of Two Strains of Rhodonia placenta: From Phenotype to Genotype.</title>
        <authorList>
            <person name="Kolle M."/>
            <person name="Horta M.A.C."/>
            <person name="Nowrousian M."/>
            <person name="Ohm R.A."/>
            <person name="Benz J.P."/>
            <person name="Pilgard A."/>
        </authorList>
    </citation>
    <scope>NUCLEOTIDE SEQUENCE</scope>
    <source>
        <strain evidence="3">FPRL280</strain>
    </source>
</reference>
<evidence type="ECO:0000259" key="2">
    <source>
        <dbReference type="PROSITE" id="PS50003"/>
    </source>
</evidence>
<comment type="caution">
    <text evidence="3">The sequence shown here is derived from an EMBL/GenBank/DDBJ whole genome shotgun (WGS) entry which is preliminary data.</text>
</comment>
<feature type="compositionally biased region" description="Polar residues" evidence="1">
    <location>
        <begin position="233"/>
        <end position="243"/>
    </location>
</feature>
<feature type="compositionally biased region" description="Low complexity" evidence="1">
    <location>
        <begin position="324"/>
        <end position="338"/>
    </location>
</feature>
<dbReference type="EMBL" id="JADOXO010000002">
    <property type="protein sequence ID" value="KAF9821942.1"/>
    <property type="molecule type" value="Genomic_DNA"/>
</dbReference>
<protein>
    <recommendedName>
        <fullName evidence="2">PH domain-containing protein</fullName>
    </recommendedName>
</protein>
<accession>A0A8H7PBU4</accession>
<dbReference type="PROSITE" id="PS50003">
    <property type="entry name" value="PH_DOMAIN"/>
    <property type="match status" value="1"/>
</dbReference>
<dbReference type="SUPFAM" id="SSF50729">
    <property type="entry name" value="PH domain-like"/>
    <property type="match status" value="1"/>
</dbReference>
<dbReference type="Gene3D" id="2.30.29.30">
    <property type="entry name" value="Pleckstrin-homology domain (PH domain)/Phosphotyrosine-binding domain (PTB)"/>
    <property type="match status" value="1"/>
</dbReference>
<dbReference type="SMART" id="SM00233">
    <property type="entry name" value="PH"/>
    <property type="match status" value="1"/>
</dbReference>
<dbReference type="InterPro" id="IPR041681">
    <property type="entry name" value="PH_9"/>
</dbReference>
<gene>
    <name evidence="3" type="ORF">IEO21_00372</name>
</gene>
<dbReference type="Pfam" id="PF15410">
    <property type="entry name" value="PH_9"/>
    <property type="match status" value="1"/>
</dbReference>
<evidence type="ECO:0000256" key="1">
    <source>
        <dbReference type="SAM" id="MobiDB-lite"/>
    </source>
</evidence>
<feature type="region of interest" description="Disordered" evidence="1">
    <location>
        <begin position="221"/>
        <end position="267"/>
    </location>
</feature>
<feature type="region of interest" description="Disordered" evidence="1">
    <location>
        <begin position="289"/>
        <end position="338"/>
    </location>
</feature>
<proteinExistence type="predicted"/>